<proteinExistence type="predicted"/>
<accession>A0A3P1CQQ3</accession>
<evidence type="ECO:0000313" key="2">
    <source>
        <dbReference type="EMBL" id="RRB15540.1"/>
    </source>
</evidence>
<dbReference type="RefSeq" id="WP_124907144.1">
    <property type="nucleotide sequence ID" value="NZ_RQJP01000002.1"/>
</dbReference>
<feature type="domain" description="Type I restriction enzyme R protein N-terminal" evidence="1">
    <location>
        <begin position="35"/>
        <end position="144"/>
    </location>
</feature>
<dbReference type="EMBL" id="RQJP01000002">
    <property type="protein sequence ID" value="RRB15540.1"/>
    <property type="molecule type" value="Genomic_DNA"/>
</dbReference>
<dbReference type="InterPro" id="IPR029464">
    <property type="entry name" value="HSDR_N"/>
</dbReference>
<dbReference type="Pfam" id="PF13588">
    <property type="entry name" value="HSDR_N_2"/>
    <property type="match status" value="1"/>
</dbReference>
<name>A0A3P1CQQ3_9BACT</name>
<evidence type="ECO:0000259" key="1">
    <source>
        <dbReference type="Pfam" id="PF13588"/>
    </source>
</evidence>
<organism evidence="2 3">
    <name type="scientific">Larkinella knui</name>
    <dbReference type="NCBI Taxonomy" id="2025310"/>
    <lineage>
        <taxon>Bacteria</taxon>
        <taxon>Pseudomonadati</taxon>
        <taxon>Bacteroidota</taxon>
        <taxon>Cytophagia</taxon>
        <taxon>Cytophagales</taxon>
        <taxon>Spirosomataceae</taxon>
        <taxon>Larkinella</taxon>
    </lineage>
</organism>
<gene>
    <name evidence="2" type="ORF">EHT87_13540</name>
</gene>
<dbReference type="OrthoDB" id="9790377at2"/>
<keyword evidence="3" id="KW-1185">Reference proteome</keyword>
<comment type="caution">
    <text evidence="2">The sequence shown here is derived from an EMBL/GenBank/DDBJ whole genome shotgun (WGS) entry which is preliminary data.</text>
</comment>
<sequence length="157" mass="17992">MESLNLPVFDYNTKQIGGKPYIFDVLRKKYVLITPEEWVRQHVVHLLLNQYGYPKSLIRSEGGLKLNQLQKRTDLLVFDRNGKPFLLVECKAPQVTVTQQVFDQIGRYNHVHQAPYMVVTNGLTHFCCCVDYQLNTVDFLDDLPRFDGGTHGLPGGP</sequence>
<protein>
    <submittedName>
        <fullName evidence="2">Type I restriction enzyme HsdR N-terminal domain-containing protein</fullName>
    </submittedName>
</protein>
<evidence type="ECO:0000313" key="3">
    <source>
        <dbReference type="Proteomes" id="UP000274271"/>
    </source>
</evidence>
<dbReference type="AlphaFoldDB" id="A0A3P1CQQ3"/>
<dbReference type="Proteomes" id="UP000274271">
    <property type="component" value="Unassembled WGS sequence"/>
</dbReference>
<reference evidence="2 3" key="1">
    <citation type="submission" date="2018-11" db="EMBL/GenBank/DDBJ databases">
        <authorList>
            <person name="Zhou Z."/>
            <person name="Wang G."/>
        </authorList>
    </citation>
    <scope>NUCLEOTIDE SEQUENCE [LARGE SCALE GENOMIC DNA]</scope>
    <source>
        <strain evidence="2 3">KCTC42998</strain>
    </source>
</reference>